<feature type="transmembrane region" description="Helical" evidence="7">
    <location>
        <begin position="37"/>
        <end position="61"/>
    </location>
</feature>
<evidence type="ECO:0000313" key="9">
    <source>
        <dbReference type="Proteomes" id="UP000028878"/>
    </source>
</evidence>
<keyword evidence="4 7" id="KW-0812">Transmembrane</keyword>
<dbReference type="Proteomes" id="UP000028878">
    <property type="component" value="Unassembled WGS sequence"/>
</dbReference>
<protein>
    <submittedName>
        <fullName evidence="8">Lysine exporter protein (LYSE/YGGA)</fullName>
    </submittedName>
</protein>
<feature type="transmembrane region" description="Helical" evidence="7">
    <location>
        <begin position="113"/>
        <end position="133"/>
    </location>
</feature>
<keyword evidence="5 7" id="KW-1133">Transmembrane helix</keyword>
<evidence type="ECO:0000256" key="3">
    <source>
        <dbReference type="ARBA" id="ARBA00022475"/>
    </source>
</evidence>
<evidence type="ECO:0000313" key="8">
    <source>
        <dbReference type="EMBL" id="CDN88413.1"/>
    </source>
</evidence>
<dbReference type="RefSeq" id="WP_009516822.1">
    <property type="nucleotide sequence ID" value="NZ_CCAE010000023.1"/>
</dbReference>
<dbReference type="EMBL" id="CCAE010000023">
    <property type="protein sequence ID" value="CDN88413.1"/>
    <property type="molecule type" value="Genomic_DNA"/>
</dbReference>
<dbReference type="PIRSF" id="PIRSF006324">
    <property type="entry name" value="LeuE"/>
    <property type="match status" value="1"/>
</dbReference>
<comment type="similarity">
    <text evidence="2">Belongs to the Rht family.</text>
</comment>
<name>A0A1L1PKG4_HYDIT</name>
<organism evidence="8 9">
    <name type="scientific">Hydrogenophaga intermedia</name>
    <dbReference type="NCBI Taxonomy" id="65786"/>
    <lineage>
        <taxon>Bacteria</taxon>
        <taxon>Pseudomonadati</taxon>
        <taxon>Pseudomonadota</taxon>
        <taxon>Betaproteobacteria</taxon>
        <taxon>Burkholderiales</taxon>
        <taxon>Comamonadaceae</taxon>
        <taxon>Hydrogenophaga</taxon>
    </lineage>
</organism>
<keyword evidence="3" id="KW-1003">Cell membrane</keyword>
<accession>A0A1L1PKG4</accession>
<comment type="subcellular location">
    <subcellularLocation>
        <location evidence="1">Cell membrane</location>
        <topology evidence="1">Multi-pass membrane protein</topology>
    </subcellularLocation>
</comment>
<evidence type="ECO:0000256" key="1">
    <source>
        <dbReference type="ARBA" id="ARBA00004651"/>
    </source>
</evidence>
<dbReference type="PANTHER" id="PTHR30086">
    <property type="entry name" value="ARGININE EXPORTER PROTEIN ARGO"/>
    <property type="match status" value="1"/>
</dbReference>
<feature type="transmembrane region" description="Helical" evidence="7">
    <location>
        <begin position="145"/>
        <end position="166"/>
    </location>
</feature>
<feature type="transmembrane region" description="Helical" evidence="7">
    <location>
        <begin position="6"/>
        <end position="25"/>
    </location>
</feature>
<reference evidence="9" key="1">
    <citation type="submission" date="2014-02" db="EMBL/GenBank/DDBJ databases">
        <authorList>
            <person name="Gan H."/>
        </authorList>
    </citation>
    <scope>NUCLEOTIDE SEQUENCE [LARGE SCALE GENOMIC DNA]</scope>
    <source>
        <strain evidence="9">S1</strain>
    </source>
</reference>
<keyword evidence="9" id="KW-1185">Reference proteome</keyword>
<reference evidence="9" key="2">
    <citation type="submission" date="2014-11" db="EMBL/GenBank/DDBJ databases">
        <title>Draft genome sequence of Hydrogenophaga intermedia S1.</title>
        <authorList>
            <person name="Gan H.M."/>
            <person name="Chew T.H."/>
            <person name="Stolz A."/>
        </authorList>
    </citation>
    <scope>NUCLEOTIDE SEQUENCE [LARGE SCALE GENOMIC DNA]</scope>
    <source>
        <strain evidence="9">S1</strain>
    </source>
</reference>
<sequence>MPSLDFLLTSAVVVVTPGAGVLFTVSTGLAQGRLAAAYASLGCTLGIVPHMAATAMGLAAVMHAGALAFQLLKLAGVLYLLYLAWATWRDRSAFAADPAAPTRSPLRLMGKAVLLNALNPKLTLFFFAFLPQFMDPADPAPMRQFAALSAVFMVMTLGVFVVYGVLADAFRQRVLASPRTQNALRRGFSAAFALMAAKLAASER</sequence>
<dbReference type="AlphaFoldDB" id="A0A1L1PKG4"/>
<feature type="transmembrane region" description="Helical" evidence="7">
    <location>
        <begin position="67"/>
        <end position="85"/>
    </location>
</feature>
<dbReference type="GO" id="GO:0042970">
    <property type="term" value="F:homoserine transmembrane transporter activity"/>
    <property type="evidence" value="ECO:0007669"/>
    <property type="project" value="TreeGrafter"/>
</dbReference>
<evidence type="ECO:0000256" key="6">
    <source>
        <dbReference type="ARBA" id="ARBA00023136"/>
    </source>
</evidence>
<evidence type="ECO:0000256" key="5">
    <source>
        <dbReference type="ARBA" id="ARBA00022989"/>
    </source>
</evidence>
<evidence type="ECO:0000256" key="4">
    <source>
        <dbReference type="ARBA" id="ARBA00022692"/>
    </source>
</evidence>
<gene>
    <name evidence="8" type="ORF">BN948_02847</name>
</gene>
<dbReference type="GO" id="GO:0005886">
    <property type="term" value="C:plasma membrane"/>
    <property type="evidence" value="ECO:0007669"/>
    <property type="project" value="UniProtKB-SubCell"/>
</dbReference>
<dbReference type="PANTHER" id="PTHR30086:SF14">
    <property type="entry name" value="HOMOSERINE_HOMOSERINE LACTONE EFFLUX PROTEIN"/>
    <property type="match status" value="1"/>
</dbReference>
<evidence type="ECO:0000256" key="7">
    <source>
        <dbReference type="SAM" id="Phobius"/>
    </source>
</evidence>
<dbReference type="InterPro" id="IPR001123">
    <property type="entry name" value="LeuE-type"/>
</dbReference>
<evidence type="ECO:0000256" key="2">
    <source>
        <dbReference type="ARBA" id="ARBA00007928"/>
    </source>
</evidence>
<keyword evidence="6 7" id="KW-0472">Membrane</keyword>
<proteinExistence type="inferred from homology"/>
<dbReference type="Pfam" id="PF01810">
    <property type="entry name" value="LysE"/>
    <property type="match status" value="1"/>
</dbReference>